<evidence type="ECO:0000313" key="3">
    <source>
        <dbReference type="Proteomes" id="UP000038830"/>
    </source>
</evidence>
<protein>
    <submittedName>
        <fullName evidence="2">Uncharacterized protein</fullName>
    </submittedName>
</protein>
<proteinExistence type="predicted"/>
<evidence type="ECO:0000313" key="2">
    <source>
        <dbReference type="EMBL" id="CEP24471.1"/>
    </source>
</evidence>
<evidence type="ECO:0000256" key="1">
    <source>
        <dbReference type="SAM" id="MobiDB-lite"/>
    </source>
</evidence>
<feature type="region of interest" description="Disordered" evidence="1">
    <location>
        <begin position="143"/>
        <end position="169"/>
    </location>
</feature>
<feature type="compositionally biased region" description="Acidic residues" evidence="1">
    <location>
        <begin position="62"/>
        <end position="72"/>
    </location>
</feature>
<dbReference type="Proteomes" id="UP000038830">
    <property type="component" value="Unassembled WGS sequence"/>
</dbReference>
<dbReference type="AlphaFoldDB" id="A0A0H5C895"/>
<accession>A0A0H5C895</accession>
<organism evidence="2 3">
    <name type="scientific">Cyberlindnera jadinii (strain ATCC 18201 / CBS 1600 / BCRC 20928 / JCM 3617 / NBRC 0987 / NRRL Y-1542)</name>
    <name type="common">Torula yeast</name>
    <name type="synonym">Candida utilis</name>
    <dbReference type="NCBI Taxonomy" id="983966"/>
    <lineage>
        <taxon>Eukaryota</taxon>
        <taxon>Fungi</taxon>
        <taxon>Dikarya</taxon>
        <taxon>Ascomycota</taxon>
        <taxon>Saccharomycotina</taxon>
        <taxon>Saccharomycetes</taxon>
        <taxon>Phaffomycetales</taxon>
        <taxon>Phaffomycetaceae</taxon>
        <taxon>Cyberlindnera</taxon>
    </lineage>
</organism>
<dbReference type="EMBL" id="CDQK01000006">
    <property type="protein sequence ID" value="CEP24471.1"/>
    <property type="molecule type" value="Genomic_DNA"/>
</dbReference>
<feature type="region of interest" description="Disordered" evidence="1">
    <location>
        <begin position="17"/>
        <end position="96"/>
    </location>
</feature>
<gene>
    <name evidence="2" type="ORF">BN1211_5296</name>
</gene>
<feature type="compositionally biased region" description="Basic residues" evidence="1">
    <location>
        <begin position="153"/>
        <end position="162"/>
    </location>
</feature>
<feature type="compositionally biased region" description="Acidic residues" evidence="1">
    <location>
        <begin position="32"/>
        <end position="52"/>
    </location>
</feature>
<sequence length="169" mass="18570">MVTDDSVELKLALVKVSSDDDNVDDGNKELVSEVEEGTIESDEISKEEEDTMASDAGATSSNDDDSDDEDNENGSKDELKSTPTSLEAPSLVDSPPTSVELLDEVVTASCALVQWAMTVRRSQWCTCMGIGCFIEECDRGINATGRHTDKHSQKLRRRHRSRDLKPIPH</sequence>
<reference evidence="3" key="1">
    <citation type="journal article" date="2015" name="J. Biotechnol.">
        <title>The structure of the Cyberlindnera jadinii genome and its relation to Candida utilis analyzed by the occurrence of single nucleotide polymorphisms.</title>
        <authorList>
            <person name="Rupp O."/>
            <person name="Brinkrolf K."/>
            <person name="Buerth C."/>
            <person name="Kunigo M."/>
            <person name="Schneider J."/>
            <person name="Jaenicke S."/>
            <person name="Goesmann A."/>
            <person name="Puehler A."/>
            <person name="Jaeger K.-E."/>
            <person name="Ernst J.F."/>
        </authorList>
    </citation>
    <scope>NUCLEOTIDE SEQUENCE [LARGE SCALE GENOMIC DNA]</scope>
    <source>
        <strain evidence="3">ATCC 18201 / CBS 1600 / BCRC 20928 / JCM 3617 / NBRC 0987 / NRRL Y-1542</strain>
    </source>
</reference>
<name>A0A0H5C895_CYBJN</name>